<accession>A0A212C293</accession>
<evidence type="ECO:0008006" key="4">
    <source>
        <dbReference type="Google" id="ProtNLM"/>
    </source>
</evidence>
<dbReference type="EMBL" id="MKHE01000033">
    <property type="protein sequence ID" value="OWK00113.1"/>
    <property type="molecule type" value="Genomic_DNA"/>
</dbReference>
<reference evidence="2 3" key="1">
    <citation type="journal article" date="2018" name="Mol. Genet. Genomics">
        <title>The red deer Cervus elaphus genome CerEla1.0: sequencing, annotating, genes, and chromosomes.</title>
        <authorList>
            <person name="Bana N.A."/>
            <person name="Nyiri A."/>
            <person name="Nagy J."/>
            <person name="Frank K."/>
            <person name="Nagy T."/>
            <person name="Steger V."/>
            <person name="Schiller M."/>
            <person name="Lakatos P."/>
            <person name="Sugar L."/>
            <person name="Horn P."/>
            <person name="Barta E."/>
            <person name="Orosz L."/>
        </authorList>
    </citation>
    <scope>NUCLEOTIDE SEQUENCE [LARGE SCALE GENOMIC DNA]</scope>
    <source>
        <strain evidence="2">Hungarian</strain>
    </source>
</reference>
<dbReference type="Proteomes" id="UP000242450">
    <property type="component" value="Chromosome 33"/>
</dbReference>
<proteinExistence type="predicted"/>
<keyword evidence="3" id="KW-1185">Reference proteome</keyword>
<organism evidence="2 3">
    <name type="scientific">Cervus elaphus hippelaphus</name>
    <name type="common">European red deer</name>
    <dbReference type="NCBI Taxonomy" id="46360"/>
    <lineage>
        <taxon>Eukaryota</taxon>
        <taxon>Metazoa</taxon>
        <taxon>Chordata</taxon>
        <taxon>Craniata</taxon>
        <taxon>Vertebrata</taxon>
        <taxon>Euteleostomi</taxon>
        <taxon>Mammalia</taxon>
        <taxon>Eutheria</taxon>
        <taxon>Laurasiatheria</taxon>
        <taxon>Artiodactyla</taxon>
        <taxon>Ruminantia</taxon>
        <taxon>Pecora</taxon>
        <taxon>Cervidae</taxon>
        <taxon>Cervinae</taxon>
        <taxon>Cervus</taxon>
    </lineage>
</organism>
<dbReference type="OrthoDB" id="10259785at2759"/>
<gene>
    <name evidence="2" type="ORF">Celaphus_00015911</name>
</gene>
<name>A0A212C293_CEREH</name>
<protein>
    <recommendedName>
        <fullName evidence="4">60S ribosomal protein L4 C-terminal domain-containing protein</fullName>
    </recommendedName>
</protein>
<comment type="caution">
    <text evidence="2">The sequence shown here is derived from an EMBL/GenBank/DDBJ whole genome shotgun (WGS) entry which is preliminary data.</text>
</comment>
<sequence>MMCMALGVKLPSSRVTATSPYIRCSIQTLAESEKRSEIQRHLQAPHKKIHHRLIQKNPLKNLRIILQGDKASLAAKSDRKGVPGKKPVVVKEEECWCQKALVGKNAGAAKKPPAEKKPEEIKSTEAACCIN</sequence>
<feature type="compositionally biased region" description="Basic and acidic residues" evidence="1">
    <location>
        <begin position="112"/>
        <end position="123"/>
    </location>
</feature>
<evidence type="ECO:0000256" key="1">
    <source>
        <dbReference type="SAM" id="MobiDB-lite"/>
    </source>
</evidence>
<evidence type="ECO:0000313" key="3">
    <source>
        <dbReference type="Proteomes" id="UP000242450"/>
    </source>
</evidence>
<feature type="region of interest" description="Disordered" evidence="1">
    <location>
        <begin position="106"/>
        <end position="125"/>
    </location>
</feature>
<evidence type="ECO:0000313" key="2">
    <source>
        <dbReference type="EMBL" id="OWK00113.1"/>
    </source>
</evidence>
<dbReference type="AlphaFoldDB" id="A0A212C293"/>